<protein>
    <submittedName>
        <fullName evidence="2">Uncharacterized ferritin-like protein (DUF455 family)</fullName>
    </submittedName>
</protein>
<evidence type="ECO:0000313" key="2">
    <source>
        <dbReference type="EMBL" id="TCS95377.1"/>
    </source>
</evidence>
<feature type="region of interest" description="Disordered" evidence="1">
    <location>
        <begin position="53"/>
        <end position="74"/>
    </location>
</feature>
<dbReference type="InterPro" id="IPR007402">
    <property type="entry name" value="DUF455"/>
</dbReference>
<dbReference type="Proteomes" id="UP000315577">
    <property type="component" value="Unassembled WGS sequence"/>
</dbReference>
<dbReference type="CDD" id="cd00657">
    <property type="entry name" value="Ferritin_like"/>
    <property type="match status" value="1"/>
</dbReference>
<evidence type="ECO:0000313" key="4">
    <source>
        <dbReference type="Proteomes" id="UP000295536"/>
    </source>
</evidence>
<dbReference type="PANTHER" id="PTHR42782:SF4">
    <property type="entry name" value="DUF455 DOMAIN-CONTAINING PROTEIN"/>
    <property type="match status" value="1"/>
</dbReference>
<sequence>MRPAATNPPPMPQELRQAALHWLTEADPSAKVAGVQHTWQAWLAQGPSCAPLDAAATLTPPTQRPLPGRPGRPRLVPPAAVPTRSPFTPEGHAALAHAIAHIEFNAINLALDAVWRYPGMPAEYYHDWWRVAAEEARHFELLRFHLQSLPRPGGGQWDYGDFEAHDGLWTMCERTADDIVARMALVPRTLEARGLDATPPIQARLRRVGTPQAMALSAILDVILRDEVGHVAIGNRWYGWLCQQRGLDPVAHYRHLVRLHRAPKPKPPLNTTARQQAGFTAQELAYLQQSL</sequence>
<dbReference type="EMBL" id="VJNC01000014">
    <property type="protein sequence ID" value="TSE19989.1"/>
    <property type="molecule type" value="Genomic_DNA"/>
</dbReference>
<reference evidence="2 4" key="1">
    <citation type="submission" date="2019-03" db="EMBL/GenBank/DDBJ databases">
        <title>Genomic Encyclopedia of Type Strains, Phase IV (KMG-IV): sequencing the most valuable type-strain genomes for metagenomic binning, comparative biology and taxonomic classification.</title>
        <authorList>
            <person name="Goeker M."/>
        </authorList>
    </citation>
    <scope>NUCLEOTIDE SEQUENCE [LARGE SCALE GENOMIC DNA]</scope>
    <source>
        <strain evidence="2 4">DSM 12034</strain>
    </source>
</reference>
<dbReference type="EMBL" id="SMAH01000014">
    <property type="protein sequence ID" value="TCS95377.1"/>
    <property type="molecule type" value="Genomic_DNA"/>
</dbReference>
<organism evidence="2 4">
    <name type="scientific">Tepidimonas ignava</name>
    <dbReference type="NCBI Taxonomy" id="114249"/>
    <lineage>
        <taxon>Bacteria</taxon>
        <taxon>Pseudomonadati</taxon>
        <taxon>Pseudomonadota</taxon>
        <taxon>Betaproteobacteria</taxon>
        <taxon>Burkholderiales</taxon>
        <taxon>Tepidimonas</taxon>
    </lineage>
</organism>
<accession>A0A4V6NZ97</accession>
<evidence type="ECO:0000256" key="1">
    <source>
        <dbReference type="SAM" id="MobiDB-lite"/>
    </source>
</evidence>
<feature type="compositionally biased region" description="Pro residues" evidence="1">
    <location>
        <begin position="62"/>
        <end position="74"/>
    </location>
</feature>
<dbReference type="PANTHER" id="PTHR42782">
    <property type="entry name" value="SI:CH73-314G15.3"/>
    <property type="match status" value="1"/>
</dbReference>
<dbReference type="SUPFAM" id="SSF47240">
    <property type="entry name" value="Ferritin-like"/>
    <property type="match status" value="1"/>
</dbReference>
<proteinExistence type="predicted"/>
<evidence type="ECO:0000313" key="3">
    <source>
        <dbReference type="EMBL" id="TSE19989.1"/>
    </source>
</evidence>
<reference evidence="3 5" key="2">
    <citation type="submission" date="2019-07" db="EMBL/GenBank/DDBJ databases">
        <title>Tepidimonas ignava SPS-1037 draft genome.</title>
        <authorList>
            <person name="Da Costa M.S."/>
            <person name="Froufe H.J.C."/>
            <person name="Egas C."/>
            <person name="Albuquerque L."/>
        </authorList>
    </citation>
    <scope>NUCLEOTIDE SEQUENCE [LARGE SCALE GENOMIC DNA]</scope>
    <source>
        <strain evidence="3 5">SPS-1037</strain>
    </source>
</reference>
<dbReference type="PIRSF" id="PIRSF012318">
    <property type="entry name" value="UCP012318"/>
    <property type="match status" value="1"/>
</dbReference>
<dbReference type="Proteomes" id="UP000295536">
    <property type="component" value="Unassembled WGS sequence"/>
</dbReference>
<evidence type="ECO:0000313" key="5">
    <source>
        <dbReference type="Proteomes" id="UP000315577"/>
    </source>
</evidence>
<name>A0A4V6NZ97_9BURK</name>
<gene>
    <name evidence="2" type="ORF">EDC36_11415</name>
    <name evidence="3" type="ORF">Tigna_02018</name>
</gene>
<dbReference type="RefSeq" id="WP_243646567.1">
    <property type="nucleotide sequence ID" value="NZ_SMAH01000014.1"/>
</dbReference>
<dbReference type="AlphaFoldDB" id="A0A4V6NZ97"/>
<keyword evidence="5" id="KW-1185">Reference proteome</keyword>
<comment type="caution">
    <text evidence="2">The sequence shown here is derived from an EMBL/GenBank/DDBJ whole genome shotgun (WGS) entry which is preliminary data.</text>
</comment>
<dbReference type="Pfam" id="PF04305">
    <property type="entry name" value="DUF455"/>
    <property type="match status" value="1"/>
</dbReference>
<dbReference type="InterPro" id="IPR009078">
    <property type="entry name" value="Ferritin-like_SF"/>
</dbReference>
<dbReference type="InterPro" id="IPR011197">
    <property type="entry name" value="UCP012318"/>
</dbReference>